<evidence type="ECO:0000313" key="3">
    <source>
        <dbReference type="Proteomes" id="UP000295814"/>
    </source>
</evidence>
<accession>A0A562YFY4</accession>
<comment type="caution">
    <text evidence="2">The sequence shown here is derived from an EMBL/GenBank/DDBJ whole genome shotgun (WGS) entry which is preliminary data.</text>
</comment>
<dbReference type="EMBL" id="SMZJ02000003">
    <property type="protein sequence ID" value="TWO33271.1"/>
    <property type="molecule type" value="Genomic_DNA"/>
</dbReference>
<dbReference type="AlphaFoldDB" id="A0A562YFY4"/>
<sequence length="174" mass="19370">MKTMTIHLSTVILCLTLLLCFKVNSQEETKKVKIYKIWVELTDKTKQKGFLYAVDDTSLKIVSKKSLKDLNEITTINAKDIYEVYIKRRGKVWRSALTGMLGIAVVVELMMVSGDGGSLVSNEAAAVAIGVALGAPIGALLGIRRKEFIINGYESVFKAKYEELNRYAMVKQSE</sequence>
<reference evidence="2 3" key="1">
    <citation type="submission" date="2019-07" db="EMBL/GenBank/DDBJ databases">
        <title>Seonamhaeicola sp. W255 draft genome.</title>
        <authorList>
            <person name="Zhang X.-Y."/>
            <person name="Zhang R."/>
            <person name="Zhong Y.-L."/>
            <person name="Du Z.-J."/>
        </authorList>
    </citation>
    <scope>NUCLEOTIDE SEQUENCE [LARGE SCALE GENOMIC DNA]</scope>
    <source>
        <strain evidence="2 3">W255</strain>
    </source>
</reference>
<keyword evidence="1" id="KW-0812">Transmembrane</keyword>
<proteinExistence type="predicted"/>
<evidence type="ECO:0000256" key="1">
    <source>
        <dbReference type="SAM" id="Phobius"/>
    </source>
</evidence>
<keyword evidence="1" id="KW-1133">Transmembrane helix</keyword>
<protein>
    <submittedName>
        <fullName evidence="2">Uncharacterized protein</fullName>
    </submittedName>
</protein>
<dbReference type="Proteomes" id="UP000295814">
    <property type="component" value="Unassembled WGS sequence"/>
</dbReference>
<feature type="transmembrane region" description="Helical" evidence="1">
    <location>
        <begin position="92"/>
        <end position="112"/>
    </location>
</feature>
<keyword evidence="3" id="KW-1185">Reference proteome</keyword>
<dbReference type="OrthoDB" id="9935089at2"/>
<name>A0A562YFY4_9FLAO</name>
<gene>
    <name evidence="2" type="ORF">E1J38_005080</name>
</gene>
<feature type="transmembrane region" description="Helical" evidence="1">
    <location>
        <begin position="124"/>
        <end position="143"/>
    </location>
</feature>
<feature type="transmembrane region" description="Helical" evidence="1">
    <location>
        <begin position="6"/>
        <end position="24"/>
    </location>
</feature>
<evidence type="ECO:0000313" key="2">
    <source>
        <dbReference type="EMBL" id="TWO33271.1"/>
    </source>
</evidence>
<organism evidence="2 3">
    <name type="scientific">Seonamhaeicola sediminis</name>
    <dbReference type="NCBI Taxonomy" id="2528206"/>
    <lineage>
        <taxon>Bacteria</taxon>
        <taxon>Pseudomonadati</taxon>
        <taxon>Bacteroidota</taxon>
        <taxon>Flavobacteriia</taxon>
        <taxon>Flavobacteriales</taxon>
        <taxon>Flavobacteriaceae</taxon>
    </lineage>
</organism>
<dbReference type="RefSeq" id="WP_133356093.1">
    <property type="nucleotide sequence ID" value="NZ_SMZJ02000003.1"/>
</dbReference>
<keyword evidence="1" id="KW-0472">Membrane</keyword>